<proteinExistence type="predicted"/>
<accession>A0A150WRP8</accession>
<gene>
    <name evidence="2" type="ORF">AZI86_07535</name>
</gene>
<feature type="domain" description="SUF system FeS cluster assembly SufBD core" evidence="1">
    <location>
        <begin position="157"/>
        <end position="386"/>
    </location>
</feature>
<evidence type="ECO:0000313" key="3">
    <source>
        <dbReference type="Proteomes" id="UP000075320"/>
    </source>
</evidence>
<dbReference type="InterPro" id="IPR037284">
    <property type="entry name" value="SUF_FeS_clus_asmbl_SufBD_sf"/>
</dbReference>
<evidence type="ECO:0000259" key="1">
    <source>
        <dbReference type="Pfam" id="PF01458"/>
    </source>
</evidence>
<dbReference type="NCBIfam" id="TIGR01981">
    <property type="entry name" value="sufD"/>
    <property type="match status" value="1"/>
</dbReference>
<protein>
    <submittedName>
        <fullName evidence="2">Fe-S cluster assembly protein SufD</fullName>
    </submittedName>
</protein>
<dbReference type="PANTHER" id="PTHR43575">
    <property type="entry name" value="PROTEIN ABCI7, CHLOROPLASTIC"/>
    <property type="match status" value="1"/>
</dbReference>
<dbReference type="OrthoDB" id="5288223at2"/>
<evidence type="ECO:0000313" key="2">
    <source>
        <dbReference type="EMBL" id="KYG66875.1"/>
    </source>
</evidence>
<dbReference type="PANTHER" id="PTHR43575:SF1">
    <property type="entry name" value="PROTEIN ABCI7, CHLOROPLASTIC"/>
    <property type="match status" value="1"/>
</dbReference>
<dbReference type="Proteomes" id="UP000075320">
    <property type="component" value="Unassembled WGS sequence"/>
</dbReference>
<name>A0A150WRP8_BDEBC</name>
<dbReference type="EMBL" id="LUKE01000001">
    <property type="protein sequence ID" value="KYG66875.1"/>
    <property type="molecule type" value="Genomic_DNA"/>
</dbReference>
<dbReference type="RefSeq" id="WP_061834453.1">
    <property type="nucleotide sequence ID" value="NZ_LUKE01000001.1"/>
</dbReference>
<dbReference type="InterPro" id="IPR011542">
    <property type="entry name" value="SUF_FeS_clus_asmbl_SufD"/>
</dbReference>
<sequence>MSLFSSYEKFSKSSPADGALLAFRQAGFDYAKDKGLPTRQNEDWHYTSVKLLSEAEYTASTPEGFLPAHELFVEVKKFLNPDFTNFVFFNGVFNRTLSDETPKTVKFEQTKNWATTFADAFDALNGAYLTQSWDLEVPAETSVEKPVNFVFFSANNDGVSTMMHPRLNIKVGKRSSVRVLESYYGSSSGAYFVNTVTHLQVGESAKATYIRLQNEPTNVVNIGRTNISVDANANVESLSYATGARLGRHSLDVVLKGAGSHSEVLGLYSVSGNQHVDNTTTIDHAIGACDTNQLYKGILDGESRAVFNGKVLIRKDAQKANSAQLNNNLLLSQKAEADSKPNLEIYADDVKASHGSTVGQLNAEEIFYLQSRAIPKEKAIPMLSYGYLSEVIYKISDESIQHWLTRHLDEAFKRLSIPSVTK</sequence>
<dbReference type="GO" id="GO:0016226">
    <property type="term" value="P:iron-sulfur cluster assembly"/>
    <property type="evidence" value="ECO:0007669"/>
    <property type="project" value="InterPro"/>
</dbReference>
<dbReference type="AlphaFoldDB" id="A0A150WRP8"/>
<comment type="caution">
    <text evidence="2">The sequence shown here is derived from an EMBL/GenBank/DDBJ whole genome shotgun (WGS) entry which is preliminary data.</text>
</comment>
<dbReference type="InterPro" id="IPR000825">
    <property type="entry name" value="SUF_FeS_clus_asmbl_SufBD_core"/>
</dbReference>
<organism evidence="2 3">
    <name type="scientific">Bdellovibrio bacteriovorus</name>
    <dbReference type="NCBI Taxonomy" id="959"/>
    <lineage>
        <taxon>Bacteria</taxon>
        <taxon>Pseudomonadati</taxon>
        <taxon>Bdellovibrionota</taxon>
        <taxon>Bdellovibrionia</taxon>
        <taxon>Bdellovibrionales</taxon>
        <taxon>Pseudobdellovibrionaceae</taxon>
        <taxon>Bdellovibrio</taxon>
    </lineage>
</organism>
<dbReference type="SUPFAM" id="SSF101960">
    <property type="entry name" value="Stabilizer of iron transporter SufD"/>
    <property type="match status" value="1"/>
</dbReference>
<keyword evidence="3" id="KW-1185">Reference proteome</keyword>
<dbReference type="Pfam" id="PF01458">
    <property type="entry name" value="SUFBD_core"/>
    <property type="match status" value="1"/>
</dbReference>
<reference evidence="2 3" key="1">
    <citation type="submission" date="2016-03" db="EMBL/GenBank/DDBJ databases">
        <authorList>
            <person name="Ploux O."/>
        </authorList>
    </citation>
    <scope>NUCLEOTIDE SEQUENCE [LARGE SCALE GENOMIC DNA]</scope>
    <source>
        <strain evidence="2 3">R0</strain>
    </source>
</reference>
<dbReference type="InterPro" id="IPR055346">
    <property type="entry name" value="Fe-S_cluster_assembly_SufBD"/>
</dbReference>